<gene>
    <name evidence="2" type="ORF">SAMN05421806_119115</name>
</gene>
<dbReference type="RefSeq" id="WP_093616698.1">
    <property type="nucleotide sequence ID" value="NZ_FNFF01000019.1"/>
</dbReference>
<keyword evidence="3" id="KW-1185">Reference proteome</keyword>
<dbReference type="InterPro" id="IPR006439">
    <property type="entry name" value="HAD-SF_hydro_IA"/>
</dbReference>
<dbReference type="OrthoDB" id="9795007at2"/>
<reference evidence="2 3" key="1">
    <citation type="submission" date="2016-10" db="EMBL/GenBank/DDBJ databases">
        <authorList>
            <person name="de Groot N.N."/>
        </authorList>
    </citation>
    <scope>NUCLEOTIDE SEQUENCE [LARGE SCALE GENOMIC DNA]</scope>
    <source>
        <strain evidence="2 3">CGMCC 4.5727</strain>
    </source>
</reference>
<accession>A0A1G9HP66</accession>
<name>A0A1G9HP66_9ACTN</name>
<protein>
    <submittedName>
        <fullName evidence="2">Putative hydrolase of the HAD superfamily</fullName>
    </submittedName>
</protein>
<dbReference type="Proteomes" id="UP000199155">
    <property type="component" value="Unassembled WGS sequence"/>
</dbReference>
<dbReference type="AlphaFoldDB" id="A0A1G9HP66"/>
<dbReference type="Pfam" id="PF00702">
    <property type="entry name" value="Hydrolase"/>
    <property type="match status" value="1"/>
</dbReference>
<evidence type="ECO:0000256" key="1">
    <source>
        <dbReference type="SAM" id="MobiDB-lite"/>
    </source>
</evidence>
<dbReference type="STRING" id="417292.SAMN05421806_119115"/>
<dbReference type="InterPro" id="IPR023214">
    <property type="entry name" value="HAD_sf"/>
</dbReference>
<dbReference type="InterPro" id="IPR052898">
    <property type="entry name" value="ACAD10-like"/>
</dbReference>
<dbReference type="NCBIfam" id="TIGR01509">
    <property type="entry name" value="HAD-SF-IA-v3"/>
    <property type="match status" value="1"/>
</dbReference>
<dbReference type="PRINTS" id="PR00413">
    <property type="entry name" value="HADHALOGNASE"/>
</dbReference>
<organism evidence="2 3">
    <name type="scientific">Streptomyces indicus</name>
    <dbReference type="NCBI Taxonomy" id="417292"/>
    <lineage>
        <taxon>Bacteria</taxon>
        <taxon>Bacillati</taxon>
        <taxon>Actinomycetota</taxon>
        <taxon>Actinomycetes</taxon>
        <taxon>Kitasatosporales</taxon>
        <taxon>Streptomycetaceae</taxon>
        <taxon>Streptomyces</taxon>
    </lineage>
</organism>
<dbReference type="InterPro" id="IPR023198">
    <property type="entry name" value="PGP-like_dom2"/>
</dbReference>
<dbReference type="Gene3D" id="3.40.50.1000">
    <property type="entry name" value="HAD superfamily/HAD-like"/>
    <property type="match status" value="1"/>
</dbReference>
<dbReference type="PANTHER" id="PTHR47829">
    <property type="entry name" value="HYDROLASE, PUTATIVE (AFU_ORTHOLOGUE AFUA_1G12880)-RELATED"/>
    <property type="match status" value="1"/>
</dbReference>
<dbReference type="PANTHER" id="PTHR47829:SF1">
    <property type="entry name" value="HAD FAMILY PHOSPHATASE"/>
    <property type="match status" value="1"/>
</dbReference>
<feature type="compositionally biased region" description="Low complexity" evidence="1">
    <location>
        <begin position="240"/>
        <end position="263"/>
    </location>
</feature>
<evidence type="ECO:0000313" key="3">
    <source>
        <dbReference type="Proteomes" id="UP000199155"/>
    </source>
</evidence>
<feature type="region of interest" description="Disordered" evidence="1">
    <location>
        <begin position="238"/>
        <end position="263"/>
    </location>
</feature>
<dbReference type="EMBL" id="FNFF01000019">
    <property type="protein sequence ID" value="SDL14596.1"/>
    <property type="molecule type" value="Genomic_DNA"/>
</dbReference>
<dbReference type="InterPro" id="IPR036412">
    <property type="entry name" value="HAD-like_sf"/>
</dbReference>
<dbReference type="SUPFAM" id="SSF56784">
    <property type="entry name" value="HAD-like"/>
    <property type="match status" value="1"/>
</dbReference>
<dbReference type="CDD" id="cd02603">
    <property type="entry name" value="HAD_sEH-N_like"/>
    <property type="match status" value="1"/>
</dbReference>
<sequence>MNTIRHDPATAVGKATTTVWFDFGGVLSPPLAELYDNYWQSTGVAPEQLRQALDDVGADLGTNALAPIELGTMRQHEWGGRLRSALVRRFPNLDLTRARLEDFGEQWFNGVEVNPRMAAAVQRIRAAGHPVGILTNNVAEWEPHWRRIIAAAGEVDFVIDSCRVGVRKPDPAIFQLATELSPTTHHTLIDDLTENCSAAIAAGWTAVRFQNNAQTLSELDSVLGISLKRTDERNVPTWISASQGAPQSSPAPAEGSASPQHAP</sequence>
<keyword evidence="2" id="KW-0378">Hydrolase</keyword>
<evidence type="ECO:0000313" key="2">
    <source>
        <dbReference type="EMBL" id="SDL14596.1"/>
    </source>
</evidence>
<dbReference type="Gene3D" id="1.10.150.240">
    <property type="entry name" value="Putative phosphatase, domain 2"/>
    <property type="match status" value="1"/>
</dbReference>
<dbReference type="GO" id="GO:0016787">
    <property type="term" value="F:hydrolase activity"/>
    <property type="evidence" value="ECO:0007669"/>
    <property type="project" value="UniProtKB-KW"/>
</dbReference>
<proteinExistence type="predicted"/>